<reference evidence="1 2" key="1">
    <citation type="journal article" date="2019" name="Commun. Biol.">
        <title>The bagworm genome reveals a unique fibroin gene that provides high tensile strength.</title>
        <authorList>
            <person name="Kono N."/>
            <person name="Nakamura H."/>
            <person name="Ohtoshi R."/>
            <person name="Tomita M."/>
            <person name="Numata K."/>
            <person name="Arakawa K."/>
        </authorList>
    </citation>
    <scope>NUCLEOTIDE SEQUENCE [LARGE SCALE GENOMIC DNA]</scope>
</reference>
<evidence type="ECO:0000313" key="1">
    <source>
        <dbReference type="EMBL" id="GBP63214.1"/>
    </source>
</evidence>
<name>A0A4C1XL15_EUMVA</name>
<comment type="caution">
    <text evidence="1">The sequence shown here is derived from an EMBL/GenBank/DDBJ whole genome shotgun (WGS) entry which is preliminary data.</text>
</comment>
<accession>A0A4C1XL15</accession>
<evidence type="ECO:0000313" key="2">
    <source>
        <dbReference type="Proteomes" id="UP000299102"/>
    </source>
</evidence>
<dbReference type="Proteomes" id="UP000299102">
    <property type="component" value="Unassembled WGS sequence"/>
</dbReference>
<sequence>MKASQCPKIGICGRRRKDRGALNLRIKSFAVDRTRRSSSRPAPQPRPRYKDLSAVRVTRLASLIQDKHIAIKIGSGVKAAEMSLLQIPQP</sequence>
<protein>
    <submittedName>
        <fullName evidence="1">Uncharacterized protein</fullName>
    </submittedName>
</protein>
<proteinExistence type="predicted"/>
<organism evidence="1 2">
    <name type="scientific">Eumeta variegata</name>
    <name type="common">Bagworm moth</name>
    <name type="synonym">Eumeta japonica</name>
    <dbReference type="NCBI Taxonomy" id="151549"/>
    <lineage>
        <taxon>Eukaryota</taxon>
        <taxon>Metazoa</taxon>
        <taxon>Ecdysozoa</taxon>
        <taxon>Arthropoda</taxon>
        <taxon>Hexapoda</taxon>
        <taxon>Insecta</taxon>
        <taxon>Pterygota</taxon>
        <taxon>Neoptera</taxon>
        <taxon>Endopterygota</taxon>
        <taxon>Lepidoptera</taxon>
        <taxon>Glossata</taxon>
        <taxon>Ditrysia</taxon>
        <taxon>Tineoidea</taxon>
        <taxon>Psychidae</taxon>
        <taxon>Oiketicinae</taxon>
        <taxon>Eumeta</taxon>
    </lineage>
</organism>
<dbReference type="EMBL" id="BGZK01000863">
    <property type="protein sequence ID" value="GBP63214.1"/>
    <property type="molecule type" value="Genomic_DNA"/>
</dbReference>
<keyword evidence="2" id="KW-1185">Reference proteome</keyword>
<dbReference type="AlphaFoldDB" id="A0A4C1XL15"/>
<gene>
    <name evidence="1" type="ORF">EVAR_89481_1</name>
</gene>